<dbReference type="Proteomes" id="UP001295794">
    <property type="component" value="Unassembled WGS sequence"/>
</dbReference>
<reference evidence="1" key="1">
    <citation type="submission" date="2023-11" db="EMBL/GenBank/DDBJ databases">
        <authorList>
            <person name="De Vega J J."/>
            <person name="De Vega J J."/>
        </authorList>
    </citation>
    <scope>NUCLEOTIDE SEQUENCE</scope>
</reference>
<evidence type="ECO:0000313" key="2">
    <source>
        <dbReference type="Proteomes" id="UP001295794"/>
    </source>
</evidence>
<keyword evidence="2" id="KW-1185">Reference proteome</keyword>
<organism evidence="1 2">
    <name type="scientific">Mycena citricolor</name>
    <dbReference type="NCBI Taxonomy" id="2018698"/>
    <lineage>
        <taxon>Eukaryota</taxon>
        <taxon>Fungi</taxon>
        <taxon>Dikarya</taxon>
        <taxon>Basidiomycota</taxon>
        <taxon>Agaricomycotina</taxon>
        <taxon>Agaricomycetes</taxon>
        <taxon>Agaricomycetidae</taxon>
        <taxon>Agaricales</taxon>
        <taxon>Marasmiineae</taxon>
        <taxon>Mycenaceae</taxon>
        <taxon>Mycena</taxon>
    </lineage>
</organism>
<sequence length="104" mass="11109">KNCDRWRSWDENAGRARCFATGDMHIAQPGTAVGAELLVSPTVVRLFGHRGTSRCILILPGDPTGVRCGARKIRCRASSGLCPKERPIAPHPIRTNSTGVSASG</sequence>
<dbReference type="EMBL" id="CAVNYO010000405">
    <property type="protein sequence ID" value="CAK5275922.1"/>
    <property type="molecule type" value="Genomic_DNA"/>
</dbReference>
<evidence type="ECO:0000313" key="1">
    <source>
        <dbReference type="EMBL" id="CAK5275922.1"/>
    </source>
</evidence>
<gene>
    <name evidence="1" type="ORF">MYCIT1_LOCUS24029</name>
</gene>
<dbReference type="AlphaFoldDB" id="A0AAD2Q5C6"/>
<proteinExistence type="predicted"/>
<protein>
    <submittedName>
        <fullName evidence="1">Uncharacterized protein</fullName>
    </submittedName>
</protein>
<comment type="caution">
    <text evidence="1">The sequence shown here is derived from an EMBL/GenBank/DDBJ whole genome shotgun (WGS) entry which is preliminary data.</text>
</comment>
<feature type="non-terminal residue" evidence="1">
    <location>
        <position position="1"/>
    </location>
</feature>
<accession>A0AAD2Q5C6</accession>
<name>A0AAD2Q5C6_9AGAR</name>